<dbReference type="SUPFAM" id="SSF57701">
    <property type="entry name" value="Zn2/Cys6 DNA-binding domain"/>
    <property type="match status" value="1"/>
</dbReference>
<dbReference type="PANTHER" id="PTHR38791:SF5">
    <property type="entry name" value="TRANSCRIPTION FACTOR DBAG-RELATED"/>
    <property type="match status" value="1"/>
</dbReference>
<dbReference type="Proteomes" id="UP000030703">
    <property type="component" value="Unassembled WGS sequence"/>
</dbReference>
<dbReference type="Pfam" id="PF00172">
    <property type="entry name" value="Zn_clus"/>
    <property type="match status" value="1"/>
</dbReference>
<dbReference type="PROSITE" id="PS00463">
    <property type="entry name" value="ZN2_CY6_FUNGAL_1"/>
    <property type="match status" value="1"/>
</dbReference>
<dbReference type="InterPro" id="IPR001138">
    <property type="entry name" value="Zn2Cys6_DnaBD"/>
</dbReference>
<protein>
    <recommendedName>
        <fullName evidence="2">Zn(2)-C6 fungal-type domain-containing protein</fullName>
    </recommendedName>
</protein>
<evidence type="ECO:0000259" key="2">
    <source>
        <dbReference type="PROSITE" id="PS50048"/>
    </source>
</evidence>
<dbReference type="HOGENOM" id="CLU_013866_0_0_1"/>
<evidence type="ECO:0000256" key="1">
    <source>
        <dbReference type="ARBA" id="ARBA00023242"/>
    </source>
</evidence>
<dbReference type="Gene3D" id="4.10.240.10">
    <property type="entry name" value="Zn(2)-C6 fungal-type DNA-binding domain"/>
    <property type="match status" value="1"/>
</dbReference>
<proteinExistence type="predicted"/>
<dbReference type="AlphaFoldDB" id="W9Z5Y8"/>
<organism evidence="3">
    <name type="scientific">Fusarium oxysporum f. sp. melonis 26406</name>
    <dbReference type="NCBI Taxonomy" id="1089452"/>
    <lineage>
        <taxon>Eukaryota</taxon>
        <taxon>Fungi</taxon>
        <taxon>Dikarya</taxon>
        <taxon>Ascomycota</taxon>
        <taxon>Pezizomycotina</taxon>
        <taxon>Sordariomycetes</taxon>
        <taxon>Hypocreomycetidae</taxon>
        <taxon>Hypocreales</taxon>
        <taxon>Nectriaceae</taxon>
        <taxon>Fusarium</taxon>
        <taxon>Fusarium oxysporum species complex</taxon>
    </lineage>
</organism>
<dbReference type="InterPro" id="IPR036864">
    <property type="entry name" value="Zn2-C6_fun-type_DNA-bd_sf"/>
</dbReference>
<dbReference type="EMBL" id="KI980459">
    <property type="protein sequence ID" value="EXK24007.1"/>
    <property type="molecule type" value="Genomic_DNA"/>
</dbReference>
<dbReference type="VEuPathDB" id="FungiDB:FOMG_19247"/>
<dbReference type="SMART" id="SM00066">
    <property type="entry name" value="GAL4"/>
    <property type="match status" value="1"/>
</dbReference>
<reference evidence="3" key="1">
    <citation type="submission" date="2012-04" db="EMBL/GenBank/DDBJ databases">
        <title>The Genome Sequence of Fusarium oxysporum melonis.</title>
        <authorList>
            <consortium name="The Broad Institute Genome Sequencing Platform"/>
            <person name="Ma L.-J."/>
            <person name="Gale L.R."/>
            <person name="Schwartz D.C."/>
            <person name="Zhou S."/>
            <person name="Corby-Kistler H."/>
            <person name="Young S.K."/>
            <person name="Zeng Q."/>
            <person name="Gargeya S."/>
            <person name="Fitzgerald M."/>
            <person name="Haas B."/>
            <person name="Abouelleil A."/>
            <person name="Alvarado L."/>
            <person name="Arachchi H.M."/>
            <person name="Berlin A."/>
            <person name="Brown A."/>
            <person name="Chapman S.B."/>
            <person name="Chen Z."/>
            <person name="Dunbar C."/>
            <person name="Freedman E."/>
            <person name="Gearin G."/>
            <person name="Goldberg J."/>
            <person name="Griggs A."/>
            <person name="Gujja S."/>
            <person name="Heiman D."/>
            <person name="Howarth C."/>
            <person name="Larson L."/>
            <person name="Lui A."/>
            <person name="MacDonald P.J.P."/>
            <person name="Montmayeur A."/>
            <person name="Murphy C."/>
            <person name="Neiman D."/>
            <person name="Pearson M."/>
            <person name="Priest M."/>
            <person name="Roberts A."/>
            <person name="Saif S."/>
            <person name="Shea T."/>
            <person name="Shenoy N."/>
            <person name="Sisk P."/>
            <person name="Stolte C."/>
            <person name="Sykes S."/>
            <person name="Wortman J."/>
            <person name="Nusbaum C."/>
            <person name="Birren B."/>
        </authorList>
    </citation>
    <scope>NUCLEOTIDE SEQUENCE</scope>
    <source>
        <strain evidence="3">26406</strain>
    </source>
</reference>
<dbReference type="InterPro" id="IPR053175">
    <property type="entry name" value="DHMBA_Reg_Transcription_Factor"/>
</dbReference>
<dbReference type="PANTHER" id="PTHR38791">
    <property type="entry name" value="ZN(II)2CYS6 TRANSCRIPTION FACTOR (EUROFUNG)-RELATED-RELATED"/>
    <property type="match status" value="1"/>
</dbReference>
<sequence length="308" mass="33901">MVYRGKPSRACSECRIKRRKCDLSRPACRQCVRAGSKCDGYRNENLLNFQDQTAETLGRISVFSDNRGIFMTPGRSQQTRVRQSKERPSHDPWFRVTVAPEDQALDFFFHHYGVFESGRAPTHPDCHSIINTRATGPGYLSNLINAVGLTSLAYLRNEPSLANAANQAFSRALNDIRVGLADSAEAASDQMIVAVMLLALYEVSTPAIGQSTHDVNLNQTVTPSSNDSSSSWDKHVDGALALIQLRGAGQLCNRIGRSIFLNLRTEIVRGSQKSPVDGLSDFLIAHLLPSAQAARTNHIDRLYGRGSK</sequence>
<name>W9Z5Y8_FUSOX</name>
<evidence type="ECO:0000313" key="3">
    <source>
        <dbReference type="EMBL" id="EXK24007.1"/>
    </source>
</evidence>
<feature type="domain" description="Zn(2)-C6 fungal-type" evidence="2">
    <location>
        <begin position="10"/>
        <end position="38"/>
    </location>
</feature>
<accession>W9Z5Y8</accession>
<dbReference type="CDD" id="cd00067">
    <property type="entry name" value="GAL4"/>
    <property type="match status" value="1"/>
</dbReference>
<dbReference type="GO" id="GO:0000981">
    <property type="term" value="F:DNA-binding transcription factor activity, RNA polymerase II-specific"/>
    <property type="evidence" value="ECO:0007669"/>
    <property type="project" value="InterPro"/>
</dbReference>
<reference evidence="3" key="2">
    <citation type="submission" date="2014-02" db="EMBL/GenBank/DDBJ databases">
        <title>Annotation of the Genome Sequence of Fusarium oxysporum f. sp. melonis 26406.</title>
        <authorList>
            <consortium name="The Broad Institute Genomics Platform"/>
            <person name="Ma L.-J."/>
            <person name="Corby-Kistler H."/>
            <person name="Broz K."/>
            <person name="Gale L.R."/>
            <person name="Jonkers W."/>
            <person name="O'Donnell K."/>
            <person name="Ploetz R."/>
            <person name="Steinberg C."/>
            <person name="Schwartz D.C."/>
            <person name="VanEtten H."/>
            <person name="Zhou S."/>
            <person name="Young S.K."/>
            <person name="Zeng Q."/>
            <person name="Gargeya S."/>
            <person name="Fitzgerald M."/>
            <person name="Abouelleil A."/>
            <person name="Alvarado L."/>
            <person name="Chapman S.B."/>
            <person name="Gainer-Dewar J."/>
            <person name="Goldberg J."/>
            <person name="Griggs A."/>
            <person name="Gujja S."/>
            <person name="Hansen M."/>
            <person name="Howarth C."/>
            <person name="Imamovic A."/>
            <person name="Ireland A."/>
            <person name="Larimer J."/>
            <person name="McCowan C."/>
            <person name="Murphy C."/>
            <person name="Pearson M."/>
            <person name="Poon T.W."/>
            <person name="Priest M."/>
            <person name="Roberts A."/>
            <person name="Saif S."/>
            <person name="Shea T."/>
            <person name="Sykes S."/>
            <person name="Wortman J."/>
            <person name="Nusbaum C."/>
            <person name="Birren B."/>
        </authorList>
    </citation>
    <scope>NUCLEOTIDE SEQUENCE</scope>
    <source>
        <strain evidence="3">26406</strain>
    </source>
</reference>
<dbReference type="GO" id="GO:0008270">
    <property type="term" value="F:zinc ion binding"/>
    <property type="evidence" value="ECO:0007669"/>
    <property type="project" value="InterPro"/>
</dbReference>
<keyword evidence="1" id="KW-0539">Nucleus</keyword>
<gene>
    <name evidence="3" type="ORF">FOMG_19247</name>
</gene>
<dbReference type="PROSITE" id="PS50048">
    <property type="entry name" value="ZN2_CY6_FUNGAL_2"/>
    <property type="match status" value="1"/>
</dbReference>